<proteinExistence type="predicted"/>
<reference evidence="5 6" key="1">
    <citation type="submission" date="2020-04" db="EMBL/GenBank/DDBJ databases">
        <authorList>
            <person name="Yoon J."/>
        </authorList>
    </citation>
    <scope>NUCLEOTIDE SEQUENCE [LARGE SCALE GENOMIC DNA]</scope>
    <source>
        <strain evidence="5 6">KMU-115</strain>
    </source>
</reference>
<evidence type="ECO:0000256" key="1">
    <source>
        <dbReference type="ARBA" id="ARBA00023015"/>
    </source>
</evidence>
<evidence type="ECO:0000256" key="2">
    <source>
        <dbReference type="ARBA" id="ARBA00023125"/>
    </source>
</evidence>
<evidence type="ECO:0000313" key="6">
    <source>
        <dbReference type="Proteomes" id="UP000526408"/>
    </source>
</evidence>
<dbReference type="InterPro" id="IPR036390">
    <property type="entry name" value="WH_DNA-bd_sf"/>
</dbReference>
<dbReference type="InterPro" id="IPR036388">
    <property type="entry name" value="WH-like_DNA-bd_sf"/>
</dbReference>
<dbReference type="SMART" id="SM00418">
    <property type="entry name" value="HTH_ARSR"/>
    <property type="match status" value="1"/>
</dbReference>
<dbReference type="PROSITE" id="PS50987">
    <property type="entry name" value="HTH_ARSR_2"/>
    <property type="match status" value="1"/>
</dbReference>
<dbReference type="GO" id="GO:0003677">
    <property type="term" value="F:DNA binding"/>
    <property type="evidence" value="ECO:0007669"/>
    <property type="project" value="UniProtKB-KW"/>
</dbReference>
<dbReference type="InterPro" id="IPR001845">
    <property type="entry name" value="HTH_ArsR_DNA-bd_dom"/>
</dbReference>
<dbReference type="Gene3D" id="1.10.10.10">
    <property type="entry name" value="Winged helix-like DNA-binding domain superfamily/Winged helix DNA-binding domain"/>
    <property type="match status" value="1"/>
</dbReference>
<dbReference type="PANTHER" id="PTHR43132">
    <property type="entry name" value="ARSENICAL RESISTANCE OPERON REPRESSOR ARSR-RELATED"/>
    <property type="match status" value="1"/>
</dbReference>
<feature type="domain" description="HTH arsR-type" evidence="4">
    <location>
        <begin position="6"/>
        <end position="103"/>
    </location>
</feature>
<accession>A0A7X6GVG8</accession>
<evidence type="ECO:0000259" key="4">
    <source>
        <dbReference type="PROSITE" id="PS50987"/>
    </source>
</evidence>
<keyword evidence="1" id="KW-0805">Transcription regulation</keyword>
<dbReference type="PRINTS" id="PR00778">
    <property type="entry name" value="HTHARSR"/>
</dbReference>
<dbReference type="Pfam" id="PF12840">
    <property type="entry name" value="HTH_20"/>
    <property type="match status" value="1"/>
</dbReference>
<sequence length="117" mass="12042">MKTTPPPLPELTLAATAFAALGSEPRLAILRRLVRAGPQGLPIGDLGAEIGVTGSVLTHHLKQLVSAGLVRQQRDGRRILSSVDHAAVAALSRFLVAECCADMGGPAPSPCTEPSDG</sequence>
<comment type="caution">
    <text evidence="5">The sequence shown here is derived from an EMBL/GenBank/DDBJ whole genome shotgun (WGS) entry which is preliminary data.</text>
</comment>
<gene>
    <name evidence="5" type="ORF">HCU73_00790</name>
</gene>
<evidence type="ECO:0000256" key="3">
    <source>
        <dbReference type="ARBA" id="ARBA00023163"/>
    </source>
</evidence>
<dbReference type="AlphaFoldDB" id="A0A7X6GVG8"/>
<dbReference type="NCBIfam" id="NF033788">
    <property type="entry name" value="HTH_metalloreg"/>
    <property type="match status" value="1"/>
</dbReference>
<organism evidence="5 6">
    <name type="scientific">Roseicyclus persicicus</name>
    <dbReference type="NCBI Taxonomy" id="2650661"/>
    <lineage>
        <taxon>Bacteria</taxon>
        <taxon>Pseudomonadati</taxon>
        <taxon>Pseudomonadota</taxon>
        <taxon>Alphaproteobacteria</taxon>
        <taxon>Rhodobacterales</taxon>
        <taxon>Roseobacteraceae</taxon>
        <taxon>Roseicyclus</taxon>
    </lineage>
</organism>
<keyword evidence="6" id="KW-1185">Reference proteome</keyword>
<name>A0A7X6GVG8_9RHOB</name>
<dbReference type="GO" id="GO:0003700">
    <property type="term" value="F:DNA-binding transcription factor activity"/>
    <property type="evidence" value="ECO:0007669"/>
    <property type="project" value="InterPro"/>
</dbReference>
<dbReference type="CDD" id="cd00090">
    <property type="entry name" value="HTH_ARSR"/>
    <property type="match status" value="1"/>
</dbReference>
<keyword evidence="3" id="KW-0804">Transcription</keyword>
<dbReference type="SUPFAM" id="SSF46785">
    <property type="entry name" value="Winged helix' DNA-binding domain"/>
    <property type="match status" value="1"/>
</dbReference>
<dbReference type="PANTHER" id="PTHR43132:SF2">
    <property type="entry name" value="ARSENICAL RESISTANCE OPERON REPRESSOR ARSR-RELATED"/>
    <property type="match status" value="1"/>
</dbReference>
<keyword evidence="2" id="KW-0238">DNA-binding</keyword>
<evidence type="ECO:0000313" key="5">
    <source>
        <dbReference type="EMBL" id="NKX43111.1"/>
    </source>
</evidence>
<dbReference type="InterPro" id="IPR051011">
    <property type="entry name" value="Metal_resp_trans_reg"/>
</dbReference>
<dbReference type="InterPro" id="IPR011991">
    <property type="entry name" value="ArsR-like_HTH"/>
</dbReference>
<dbReference type="EMBL" id="JAAZQQ010000001">
    <property type="protein sequence ID" value="NKX43111.1"/>
    <property type="molecule type" value="Genomic_DNA"/>
</dbReference>
<dbReference type="RefSeq" id="WP_168621503.1">
    <property type="nucleotide sequence ID" value="NZ_JAAZQQ010000001.1"/>
</dbReference>
<protein>
    <submittedName>
        <fullName evidence="5">Helix-turn-helix transcriptional regulator</fullName>
    </submittedName>
</protein>
<dbReference type="Proteomes" id="UP000526408">
    <property type="component" value="Unassembled WGS sequence"/>
</dbReference>